<organism evidence="2">
    <name type="scientific">Anguilla anguilla</name>
    <name type="common">European freshwater eel</name>
    <name type="synonym">Muraena anguilla</name>
    <dbReference type="NCBI Taxonomy" id="7936"/>
    <lineage>
        <taxon>Eukaryota</taxon>
        <taxon>Metazoa</taxon>
        <taxon>Chordata</taxon>
        <taxon>Craniata</taxon>
        <taxon>Vertebrata</taxon>
        <taxon>Euteleostomi</taxon>
        <taxon>Actinopterygii</taxon>
        <taxon>Neopterygii</taxon>
        <taxon>Teleostei</taxon>
        <taxon>Anguilliformes</taxon>
        <taxon>Anguillidae</taxon>
        <taxon>Anguilla</taxon>
    </lineage>
</organism>
<feature type="compositionally biased region" description="Basic and acidic residues" evidence="1">
    <location>
        <begin position="17"/>
        <end position="34"/>
    </location>
</feature>
<proteinExistence type="predicted"/>
<evidence type="ECO:0000256" key="1">
    <source>
        <dbReference type="SAM" id="MobiDB-lite"/>
    </source>
</evidence>
<reference evidence="2" key="1">
    <citation type="submission" date="2014-11" db="EMBL/GenBank/DDBJ databases">
        <authorList>
            <person name="Amaro Gonzalez C."/>
        </authorList>
    </citation>
    <scope>NUCLEOTIDE SEQUENCE</scope>
</reference>
<accession>A0A0E9XXE1</accession>
<dbReference type="EMBL" id="GBXM01001190">
    <property type="protein sequence ID" value="JAI07388.1"/>
    <property type="molecule type" value="Transcribed_RNA"/>
</dbReference>
<protein>
    <submittedName>
        <fullName evidence="2">Uncharacterized protein</fullName>
    </submittedName>
</protein>
<name>A0A0E9XXE1_ANGAN</name>
<reference evidence="2" key="2">
    <citation type="journal article" date="2015" name="Fish Shellfish Immunol.">
        <title>Early steps in the European eel (Anguilla anguilla)-Vibrio vulnificus interaction in the gills: Role of the RtxA13 toxin.</title>
        <authorList>
            <person name="Callol A."/>
            <person name="Pajuelo D."/>
            <person name="Ebbesson L."/>
            <person name="Teles M."/>
            <person name="MacKenzie S."/>
            <person name="Amaro C."/>
        </authorList>
    </citation>
    <scope>NUCLEOTIDE SEQUENCE</scope>
</reference>
<dbReference type="AlphaFoldDB" id="A0A0E9XXE1"/>
<evidence type="ECO:0000313" key="2">
    <source>
        <dbReference type="EMBL" id="JAI07388.1"/>
    </source>
</evidence>
<feature type="compositionally biased region" description="Basic and acidic residues" evidence="1">
    <location>
        <begin position="1"/>
        <end position="10"/>
    </location>
</feature>
<sequence>MYNRRADRTDLSSVSENHYRPDAHLRRFPGRDRL</sequence>
<feature type="region of interest" description="Disordered" evidence="1">
    <location>
        <begin position="1"/>
        <end position="34"/>
    </location>
</feature>